<dbReference type="AlphaFoldDB" id="A0A0K8SV68"/>
<dbReference type="SUPFAM" id="SSF57625">
    <property type="entry name" value="Invertebrate chitin-binding proteins"/>
    <property type="match status" value="1"/>
</dbReference>
<feature type="compositionally biased region" description="Low complexity" evidence="1">
    <location>
        <begin position="179"/>
        <end position="204"/>
    </location>
</feature>
<dbReference type="Gene3D" id="2.170.140.10">
    <property type="entry name" value="Chitin binding domain"/>
    <property type="match status" value="1"/>
</dbReference>
<dbReference type="Pfam" id="PF01607">
    <property type="entry name" value="CBM_14"/>
    <property type="match status" value="1"/>
</dbReference>
<dbReference type="EMBL" id="GBRD01008717">
    <property type="protein sequence ID" value="JAG57104.1"/>
    <property type="molecule type" value="Transcribed_RNA"/>
</dbReference>
<feature type="non-terminal residue" evidence="3">
    <location>
        <position position="1"/>
    </location>
</feature>
<protein>
    <recommendedName>
        <fullName evidence="2">Chitin-binding type-2 domain-containing protein</fullName>
    </recommendedName>
</protein>
<dbReference type="PROSITE" id="PS50940">
    <property type="entry name" value="CHIT_BIND_II"/>
    <property type="match status" value="1"/>
</dbReference>
<evidence type="ECO:0000256" key="1">
    <source>
        <dbReference type="SAM" id="MobiDB-lite"/>
    </source>
</evidence>
<dbReference type="SMART" id="SM00494">
    <property type="entry name" value="ChtBD2"/>
    <property type="match status" value="1"/>
</dbReference>
<evidence type="ECO:0000313" key="3">
    <source>
        <dbReference type="EMBL" id="JAG57104.1"/>
    </source>
</evidence>
<feature type="region of interest" description="Disordered" evidence="1">
    <location>
        <begin position="155"/>
        <end position="204"/>
    </location>
</feature>
<reference evidence="3" key="1">
    <citation type="submission" date="2014-09" db="EMBL/GenBank/DDBJ databases">
        <authorList>
            <person name="Magalhaes I.L.F."/>
            <person name="Oliveira U."/>
            <person name="Santos F.R."/>
            <person name="Vidigal T.H.D.A."/>
            <person name="Brescovit A.D."/>
            <person name="Santos A.J."/>
        </authorList>
    </citation>
    <scope>NUCLEOTIDE SEQUENCE</scope>
</reference>
<name>A0A0K8SV68_LYGHE</name>
<dbReference type="GO" id="GO:0008061">
    <property type="term" value="F:chitin binding"/>
    <property type="evidence" value="ECO:0007669"/>
    <property type="project" value="InterPro"/>
</dbReference>
<proteinExistence type="predicted"/>
<accession>A0A0K8SV68</accession>
<dbReference type="InterPro" id="IPR036508">
    <property type="entry name" value="Chitin-bd_dom_sf"/>
</dbReference>
<sequence>LTPPKNLLIPSSENAWGTSIRPSAYKTRHRTKNAQNKLRLNLWTGKMGPPWTTWCLVVLLAAGAQSQSLYDGFLDFGRRLFRDDQPSAPASGGGAGGFKCTSIGFYADPSDCRTFYRCVDFGSLTAVKFQCGEGSVFEESTSVCVHPYESTRPECRTSQALGPALGSESGVQETDNEVPQQQPQQPAYQPQPQAPAYQPQPQAP</sequence>
<dbReference type="InterPro" id="IPR002557">
    <property type="entry name" value="Chitin-bd_dom"/>
</dbReference>
<feature type="domain" description="Chitin-binding type-2" evidence="2">
    <location>
        <begin position="97"/>
        <end position="157"/>
    </location>
</feature>
<organism evidence="3">
    <name type="scientific">Lygus hesperus</name>
    <name type="common">Western plant bug</name>
    <dbReference type="NCBI Taxonomy" id="30085"/>
    <lineage>
        <taxon>Eukaryota</taxon>
        <taxon>Metazoa</taxon>
        <taxon>Ecdysozoa</taxon>
        <taxon>Arthropoda</taxon>
        <taxon>Hexapoda</taxon>
        <taxon>Insecta</taxon>
        <taxon>Pterygota</taxon>
        <taxon>Neoptera</taxon>
        <taxon>Paraneoptera</taxon>
        <taxon>Hemiptera</taxon>
        <taxon>Heteroptera</taxon>
        <taxon>Panheteroptera</taxon>
        <taxon>Cimicomorpha</taxon>
        <taxon>Miridae</taxon>
        <taxon>Mirini</taxon>
        <taxon>Lygus</taxon>
    </lineage>
</organism>
<dbReference type="GO" id="GO:0005576">
    <property type="term" value="C:extracellular region"/>
    <property type="evidence" value="ECO:0007669"/>
    <property type="project" value="InterPro"/>
</dbReference>
<evidence type="ECO:0000259" key="2">
    <source>
        <dbReference type="PROSITE" id="PS50940"/>
    </source>
</evidence>
<feature type="non-terminal residue" evidence="3">
    <location>
        <position position="204"/>
    </location>
</feature>